<evidence type="ECO:0000313" key="2">
    <source>
        <dbReference type="RefSeq" id="XP_020026836.1"/>
    </source>
</evidence>
<evidence type="ECO:0000256" key="1">
    <source>
        <dbReference type="SAM" id="MobiDB-lite"/>
    </source>
</evidence>
<dbReference type="KEGG" id="ccan:109691319"/>
<protein>
    <submittedName>
        <fullName evidence="2">Spermatogenesis-associated protein 32</fullName>
    </submittedName>
</protein>
<feature type="compositionally biased region" description="Polar residues" evidence="1">
    <location>
        <begin position="187"/>
        <end position="200"/>
    </location>
</feature>
<dbReference type="PANTHER" id="PTHR37338">
    <property type="entry name" value="SPERMATOGENESIS-ASSOCIATED PROTEIN 32"/>
    <property type="match status" value="1"/>
</dbReference>
<feature type="region of interest" description="Disordered" evidence="1">
    <location>
        <begin position="20"/>
        <end position="64"/>
    </location>
</feature>
<dbReference type="OrthoDB" id="9625284at2759"/>
<dbReference type="GO" id="GO:0003779">
    <property type="term" value="F:actin binding"/>
    <property type="evidence" value="ECO:0007669"/>
    <property type="project" value="TreeGrafter"/>
</dbReference>
<accession>A0A8B7V4D4</accession>
<reference evidence="2" key="1">
    <citation type="submission" date="2025-08" db="UniProtKB">
        <authorList>
            <consortium name="RefSeq"/>
        </authorList>
    </citation>
    <scope>IDENTIFICATION</scope>
    <source>
        <tissue evidence="2">Leukocyte</tissue>
    </source>
</reference>
<dbReference type="AlphaFoldDB" id="A0A8B7V4D4"/>
<organism evidence="2">
    <name type="scientific">Castor canadensis</name>
    <name type="common">American beaver</name>
    <dbReference type="NCBI Taxonomy" id="51338"/>
    <lineage>
        <taxon>Eukaryota</taxon>
        <taxon>Metazoa</taxon>
        <taxon>Chordata</taxon>
        <taxon>Craniata</taxon>
        <taxon>Vertebrata</taxon>
        <taxon>Euteleostomi</taxon>
        <taxon>Mammalia</taxon>
        <taxon>Eutheria</taxon>
        <taxon>Euarchontoglires</taxon>
        <taxon>Glires</taxon>
        <taxon>Rodentia</taxon>
        <taxon>Castorimorpha</taxon>
        <taxon>Castoridae</taxon>
        <taxon>Castor</taxon>
    </lineage>
</organism>
<gene>
    <name evidence="2" type="primary">Spata32</name>
</gene>
<feature type="region of interest" description="Disordered" evidence="1">
    <location>
        <begin position="266"/>
        <end position="297"/>
    </location>
</feature>
<feature type="region of interest" description="Disordered" evidence="1">
    <location>
        <begin position="337"/>
        <end position="362"/>
    </location>
</feature>
<feature type="region of interest" description="Disordered" evidence="1">
    <location>
        <begin position="182"/>
        <end position="205"/>
    </location>
</feature>
<dbReference type="GO" id="GO:0007283">
    <property type="term" value="P:spermatogenesis"/>
    <property type="evidence" value="ECO:0007669"/>
    <property type="project" value="InterPro"/>
</dbReference>
<dbReference type="RefSeq" id="XP_020026836.1">
    <property type="nucleotide sequence ID" value="XM_020171247.1"/>
</dbReference>
<name>A0A8B7V4D4_CASCN</name>
<feature type="compositionally biased region" description="Basic and acidic residues" evidence="1">
    <location>
        <begin position="286"/>
        <end position="297"/>
    </location>
</feature>
<dbReference type="InterPro" id="IPR029297">
    <property type="entry name" value="SPATA32"/>
</dbReference>
<dbReference type="CTD" id="124783"/>
<dbReference type="PANTHER" id="PTHR37338:SF1">
    <property type="entry name" value="SPERMATOGENESIS-ASSOCIATED PROTEIN 32"/>
    <property type="match status" value="1"/>
</dbReference>
<dbReference type="Pfam" id="PF15310">
    <property type="entry name" value="VAD1-2"/>
    <property type="match status" value="1"/>
</dbReference>
<feature type="compositionally biased region" description="Acidic residues" evidence="1">
    <location>
        <begin position="35"/>
        <end position="64"/>
    </location>
</feature>
<sequence length="381" mass="42420">MASTNAFPCCGKDSVEIVEKPNDLMYDRSPRHEVQDDEAEMEAELLEQEPPPQEDPDLDPCPELEENLKMKPEQYQAPIPKAELDVEPKWKIDTLESCSESSEQQCYGIETIQPTIEFVPALQNFRSWSISSSTSHTEDQESPLVQQDKVPFPHRSIQAQTSRHLFWADKFIQASEHSLQHEAEMQCNKSGTQETTSLPEQKSVPAAQPTLPVIISQPPVSPCLSSSSLPQTIGLADLINFASSLAIASCSNIDLPRLEQMLKTPRKAVELSTEPAGPSAKPIQSSEKEQEPSEKLPKVLELQKAWSQEDRNFPHPFLDLSKSGIKRATIEGEVKFLQPPAMSPQLGEANEDSVPPGSKKGNPLLLKIHFKLLSPKPQRNH</sequence>
<dbReference type="GO" id="GO:0048471">
    <property type="term" value="C:perinuclear region of cytoplasm"/>
    <property type="evidence" value="ECO:0007669"/>
    <property type="project" value="TreeGrafter"/>
</dbReference>
<feature type="compositionally biased region" description="Basic and acidic residues" evidence="1">
    <location>
        <begin position="20"/>
        <end position="34"/>
    </location>
</feature>
<proteinExistence type="predicted"/>